<reference evidence="2 3" key="1">
    <citation type="submission" date="2020-10" db="EMBL/GenBank/DDBJ databases">
        <title>Sequencing the genomes of 1000 actinobacteria strains.</title>
        <authorList>
            <person name="Klenk H.-P."/>
        </authorList>
    </citation>
    <scope>NUCLEOTIDE SEQUENCE [LARGE SCALE GENOMIC DNA]</scope>
    <source>
        <strain evidence="2 3">DSM 45157</strain>
    </source>
</reference>
<evidence type="ECO:0000313" key="3">
    <source>
        <dbReference type="Proteomes" id="UP000598217"/>
    </source>
</evidence>
<proteinExistence type="predicted"/>
<name>A0ABR9HKL3_9ACTN</name>
<comment type="caution">
    <text evidence="2">The sequence shown here is derived from an EMBL/GenBank/DDBJ whole genome shotgun (WGS) entry which is preliminary data.</text>
</comment>
<dbReference type="EMBL" id="JADBDY010000001">
    <property type="protein sequence ID" value="MBE1459558.1"/>
    <property type="molecule type" value="Genomic_DNA"/>
</dbReference>
<sequence length="133" mass="13185">MSGHTTTHRLRALAAPLVGLVVLCFLCALCHPGAVFPEAGKAWTASVQGAEPAAPGQNADSPGPAGDRGSEHACPAPDEQGLLTANPVLAPGSALVPCVPDAPRAGPSVPGPQQGPAAPYGCGLLTLLCVQRV</sequence>
<evidence type="ECO:0000313" key="2">
    <source>
        <dbReference type="EMBL" id="MBE1459558.1"/>
    </source>
</evidence>
<accession>A0ABR9HKL3</accession>
<feature type="region of interest" description="Disordered" evidence="1">
    <location>
        <begin position="45"/>
        <end position="82"/>
    </location>
</feature>
<organism evidence="2 3">
    <name type="scientific">Nocardiopsis terrae</name>
    <dbReference type="NCBI Taxonomy" id="372655"/>
    <lineage>
        <taxon>Bacteria</taxon>
        <taxon>Bacillati</taxon>
        <taxon>Actinomycetota</taxon>
        <taxon>Actinomycetes</taxon>
        <taxon>Streptosporangiales</taxon>
        <taxon>Nocardiopsidaceae</taxon>
        <taxon>Nocardiopsis</taxon>
    </lineage>
</organism>
<gene>
    <name evidence="2" type="ORF">H4W79_003772</name>
</gene>
<keyword evidence="3" id="KW-1185">Reference proteome</keyword>
<evidence type="ECO:0000256" key="1">
    <source>
        <dbReference type="SAM" id="MobiDB-lite"/>
    </source>
</evidence>
<dbReference type="Proteomes" id="UP000598217">
    <property type="component" value="Unassembled WGS sequence"/>
</dbReference>
<protein>
    <recommendedName>
        <fullName evidence="4">Secreted protein</fullName>
    </recommendedName>
</protein>
<dbReference type="RefSeq" id="WP_191275017.1">
    <property type="nucleotide sequence ID" value="NZ_BMXJ01000008.1"/>
</dbReference>
<evidence type="ECO:0008006" key="4">
    <source>
        <dbReference type="Google" id="ProtNLM"/>
    </source>
</evidence>